<feature type="region of interest" description="Disordered" evidence="1">
    <location>
        <begin position="139"/>
        <end position="262"/>
    </location>
</feature>
<name>A0A3G6J340_9CORY</name>
<feature type="compositionally biased region" description="Polar residues" evidence="1">
    <location>
        <begin position="172"/>
        <end position="183"/>
    </location>
</feature>
<evidence type="ECO:0000313" key="4">
    <source>
        <dbReference type="EMBL" id="AZA12123.1"/>
    </source>
</evidence>
<evidence type="ECO:0000256" key="2">
    <source>
        <dbReference type="SAM" id="Phobius"/>
    </source>
</evidence>
<dbReference type="EMBL" id="CP033897">
    <property type="protein sequence ID" value="AZA12123.1"/>
    <property type="molecule type" value="Genomic_DNA"/>
</dbReference>
<dbReference type="KEGG" id="cgk:CGERO_09160"/>
<dbReference type="AlphaFoldDB" id="A0A3G6J340"/>
<keyword evidence="2" id="KW-0472">Membrane</keyword>
<feature type="region of interest" description="Disordered" evidence="1">
    <location>
        <begin position="85"/>
        <end position="108"/>
    </location>
</feature>
<gene>
    <name evidence="4" type="ORF">CGERO_09160</name>
</gene>
<evidence type="ECO:0000256" key="1">
    <source>
        <dbReference type="SAM" id="MobiDB-lite"/>
    </source>
</evidence>
<feature type="compositionally biased region" description="Low complexity" evidence="1">
    <location>
        <begin position="186"/>
        <end position="206"/>
    </location>
</feature>
<reference evidence="4 5" key="1">
    <citation type="submission" date="2018-11" db="EMBL/GenBank/DDBJ databases">
        <authorList>
            <person name="Kleinhagauer T."/>
            <person name="Glaeser S.P."/>
            <person name="Spergser J."/>
            <person name="Ruckert C."/>
            <person name="Kaempfer P."/>
            <person name="Busse H.-J."/>
        </authorList>
    </citation>
    <scope>NUCLEOTIDE SEQUENCE [LARGE SCALE GENOMIC DNA]</scope>
    <source>
        <strain evidence="4 5">W8</strain>
    </source>
</reference>
<feature type="transmembrane region" description="Helical" evidence="2">
    <location>
        <begin position="300"/>
        <end position="323"/>
    </location>
</feature>
<feature type="region of interest" description="Disordered" evidence="1">
    <location>
        <begin position="352"/>
        <end position="389"/>
    </location>
</feature>
<keyword evidence="3" id="KW-0732">Signal</keyword>
<sequence precursor="true">MEMNLKGLAARLLNNLFAICAASLLFLAPGLVPESAALPPGGANNSNTGNSTSSVSPTTVQRCGSINYQLRNFAPNTMVSVKFDDGQLSSQDQSQQGAGVVARQMSDGSGSVSGTLNISCDFPTGTHWLRFLATERKGDSERETLGWSNRSPNFTVVDKNAGSANKVPAQRGSANANQGSGNKAPSRGNTQGSNNQQQRQAQTNGSKQSNQSGNGAAAPQAKNSVKLQRGGANSSGAASTSGSGASAGSQGSGDEGDVADGDSSLAVIEGDAGDADQAAAENVNAELSAAASGRKDRAPLMGFIIGMAVLIVGFSGIAAWFVVSEKRRRADAAQAQAFADLQNMDAQTDFTVQGTEREPTHPSTAMFEPQTYDPNADYGPPRGHDSRGR</sequence>
<dbReference type="OrthoDB" id="4401529at2"/>
<keyword evidence="2" id="KW-0812">Transmembrane</keyword>
<dbReference type="RefSeq" id="WP_123935249.1">
    <property type="nucleotide sequence ID" value="NZ_CP033897.1"/>
</dbReference>
<accession>A0A3G6J340</accession>
<keyword evidence="2" id="KW-1133">Transmembrane helix</keyword>
<feature type="compositionally biased region" description="Low complexity" evidence="1">
    <location>
        <begin position="86"/>
        <end position="99"/>
    </location>
</feature>
<keyword evidence="5" id="KW-1185">Reference proteome</keyword>
<feature type="chain" id="PRO_5039078427" evidence="3">
    <location>
        <begin position="28"/>
        <end position="389"/>
    </location>
</feature>
<evidence type="ECO:0000313" key="5">
    <source>
        <dbReference type="Proteomes" id="UP000271587"/>
    </source>
</evidence>
<protein>
    <submittedName>
        <fullName evidence="4">Uncharacterized protein</fullName>
    </submittedName>
</protein>
<feature type="compositionally biased region" description="Low complexity" evidence="1">
    <location>
        <begin position="230"/>
        <end position="249"/>
    </location>
</feature>
<proteinExistence type="predicted"/>
<organism evidence="4 5">
    <name type="scientific">Corynebacterium gerontici</name>
    <dbReference type="NCBI Taxonomy" id="2079234"/>
    <lineage>
        <taxon>Bacteria</taxon>
        <taxon>Bacillati</taxon>
        <taxon>Actinomycetota</taxon>
        <taxon>Actinomycetes</taxon>
        <taxon>Mycobacteriales</taxon>
        <taxon>Corynebacteriaceae</taxon>
        <taxon>Corynebacterium</taxon>
    </lineage>
</organism>
<feature type="signal peptide" evidence="3">
    <location>
        <begin position="1"/>
        <end position="27"/>
    </location>
</feature>
<evidence type="ECO:0000256" key="3">
    <source>
        <dbReference type="SAM" id="SignalP"/>
    </source>
</evidence>
<dbReference type="Proteomes" id="UP000271587">
    <property type="component" value="Chromosome"/>
</dbReference>